<evidence type="ECO:0000259" key="4">
    <source>
        <dbReference type="Pfam" id="PF20434"/>
    </source>
</evidence>
<dbReference type="InterPro" id="IPR011042">
    <property type="entry name" value="6-blade_b-propeller_TolB-like"/>
</dbReference>
<evidence type="ECO:0000259" key="3">
    <source>
        <dbReference type="Pfam" id="PF08450"/>
    </source>
</evidence>
<dbReference type="InterPro" id="IPR029058">
    <property type="entry name" value="AB_hydrolase_fold"/>
</dbReference>
<proteinExistence type="predicted"/>
<gene>
    <name evidence="5" type="ORF">R5W23_003253</name>
</gene>
<dbReference type="PANTHER" id="PTHR47572">
    <property type="entry name" value="LIPOPROTEIN-RELATED"/>
    <property type="match status" value="1"/>
</dbReference>
<accession>A0ABU5F512</accession>
<feature type="domain" description="BD-FAE-like" evidence="4">
    <location>
        <begin position="68"/>
        <end position="184"/>
    </location>
</feature>
<dbReference type="PANTHER" id="PTHR47572:SF4">
    <property type="entry name" value="LACTONASE DRP35"/>
    <property type="match status" value="1"/>
</dbReference>
<evidence type="ECO:0000256" key="1">
    <source>
        <dbReference type="ARBA" id="ARBA00022801"/>
    </source>
</evidence>
<evidence type="ECO:0000313" key="6">
    <source>
        <dbReference type="Proteomes" id="UP001272242"/>
    </source>
</evidence>
<protein>
    <submittedName>
        <fullName evidence="5">SMP-30/gluconolactonase/LRE family protein</fullName>
    </submittedName>
</protein>
<feature type="domain" description="SMP-30/Gluconolactonase/LRE-like region" evidence="3">
    <location>
        <begin position="323"/>
        <end position="564"/>
    </location>
</feature>
<evidence type="ECO:0000313" key="5">
    <source>
        <dbReference type="EMBL" id="MDY3561825.1"/>
    </source>
</evidence>
<organism evidence="5 6">
    <name type="scientific">Gemmata algarum</name>
    <dbReference type="NCBI Taxonomy" id="2975278"/>
    <lineage>
        <taxon>Bacteria</taxon>
        <taxon>Pseudomonadati</taxon>
        <taxon>Planctomycetota</taxon>
        <taxon>Planctomycetia</taxon>
        <taxon>Gemmatales</taxon>
        <taxon>Gemmataceae</taxon>
        <taxon>Gemmata</taxon>
    </lineage>
</organism>
<reference evidence="6" key="1">
    <citation type="journal article" date="2023" name="Mar. Drugs">
        <title>Gemmata algarum, a Novel Planctomycete Isolated from an Algal Mat, Displays Antimicrobial Activity.</title>
        <authorList>
            <person name="Kumar G."/>
            <person name="Kallscheuer N."/>
            <person name="Kashif M."/>
            <person name="Ahamad S."/>
            <person name="Jagadeeshwari U."/>
            <person name="Pannikurungottu S."/>
            <person name="Haufschild T."/>
            <person name="Kabuu M."/>
            <person name="Sasikala C."/>
            <person name="Jogler C."/>
            <person name="Ramana C."/>
        </authorList>
    </citation>
    <scope>NUCLEOTIDE SEQUENCE [LARGE SCALE GENOMIC DNA]</scope>
    <source>
        <strain evidence="6">JC673</strain>
    </source>
</reference>
<dbReference type="SUPFAM" id="SSF53474">
    <property type="entry name" value="alpha/beta-Hydrolases"/>
    <property type="match status" value="1"/>
</dbReference>
<dbReference type="Gene3D" id="3.40.50.1820">
    <property type="entry name" value="alpha/beta hydrolase"/>
    <property type="match status" value="1"/>
</dbReference>
<evidence type="ECO:0000256" key="2">
    <source>
        <dbReference type="SAM" id="SignalP"/>
    </source>
</evidence>
<dbReference type="SUPFAM" id="SSF63829">
    <property type="entry name" value="Calcium-dependent phosphotriesterase"/>
    <property type="match status" value="1"/>
</dbReference>
<feature type="signal peptide" evidence="2">
    <location>
        <begin position="1"/>
        <end position="22"/>
    </location>
</feature>
<dbReference type="RefSeq" id="WP_320688174.1">
    <property type="nucleotide sequence ID" value="NZ_JAXBLV010000200.1"/>
</dbReference>
<feature type="chain" id="PRO_5047101869" evidence="2">
    <location>
        <begin position="23"/>
        <end position="581"/>
    </location>
</feature>
<keyword evidence="1" id="KW-0378">Hydrolase</keyword>
<keyword evidence="2" id="KW-0732">Signal</keyword>
<name>A0ABU5F512_9BACT</name>
<keyword evidence="6" id="KW-1185">Reference proteome</keyword>
<dbReference type="EMBL" id="JAXBLV010000200">
    <property type="protein sequence ID" value="MDY3561825.1"/>
    <property type="molecule type" value="Genomic_DNA"/>
</dbReference>
<dbReference type="InterPro" id="IPR013658">
    <property type="entry name" value="SGL"/>
</dbReference>
<dbReference type="Pfam" id="PF20434">
    <property type="entry name" value="BD-FAE"/>
    <property type="match status" value="1"/>
</dbReference>
<dbReference type="InterPro" id="IPR051262">
    <property type="entry name" value="SMP-30/CGR1_Lactonase"/>
</dbReference>
<dbReference type="Gene3D" id="2.120.10.30">
    <property type="entry name" value="TolB, C-terminal domain"/>
    <property type="match status" value="1"/>
</dbReference>
<dbReference type="Pfam" id="PF08450">
    <property type="entry name" value="SGL"/>
    <property type="match status" value="1"/>
</dbReference>
<comment type="caution">
    <text evidence="5">The sequence shown here is derived from an EMBL/GenBank/DDBJ whole genome shotgun (WGS) entry which is preliminary data.</text>
</comment>
<dbReference type="Proteomes" id="UP001272242">
    <property type="component" value="Unassembled WGS sequence"/>
</dbReference>
<dbReference type="InterPro" id="IPR049492">
    <property type="entry name" value="BD-FAE-like_dom"/>
</dbReference>
<sequence length="581" mass="62309">MFRTRLLSALAIALVVPLLARSAELPPVVTVWPQTAPGEKGDIGEEKATPAKGRDAITSVTNVSKPTLTIYRPTKEKSTGAAVVVAPGGGYNVLAWEHEGTMVGEWLQSIGVTGVVLKYRVPRRPGAAKGAPPLGALQDAQRALSLTRSKASEWNIDPQRVGMLGFSAGGHLTSWAATNGDRRSYEPVDGADKLSCRPDFAVLIYPGGVVDRENKEQLAPEIRVSKDTPPCFFALAYNDNGPLDGSLKMIAALKKAGVPAELHVYSAGGHGFGMRAAEKPHATWPARCAEWMRAEGFLTAKAEGDSPVAAGAKVEKLAGGFKFTEGPAPDADGNVYFTDQPNDRILKWSTDGKLSTFMEPCGRSNGLAFDKAGALWACADEKNELWKIDVKTKEKTVVVKEFGGKLLNGPNDIWVRDDGSAFFTDPYYKRGYWKRGPAEQPTQGVFFLSADGKLSRADAGELKQANGIIGTPDGSTLYVADIGGNKTYRYDAAKDGGLKNRAVFCEQGSDGMTIDERGNVYLTGRGVTVYDTTGKKVAQIDIPEQWTANVCFGGKDMKTLFITAGTGLYSLKMNVKGTARQ</sequence>